<dbReference type="InterPro" id="IPR022024">
    <property type="entry name" value="DUF3602"/>
</dbReference>
<evidence type="ECO:0000313" key="2">
    <source>
        <dbReference type="EMBL" id="QIW94867.1"/>
    </source>
</evidence>
<dbReference type="AlphaFoldDB" id="A0A6H0XJQ6"/>
<proteinExistence type="predicted"/>
<name>A0A6H0XJQ6_9PEZI</name>
<accession>A0A6H0XJQ6</accession>
<dbReference type="OrthoDB" id="5424462at2759"/>
<keyword evidence="3" id="KW-1185">Reference proteome</keyword>
<dbReference type="Pfam" id="PF12223">
    <property type="entry name" value="DUF3602"/>
    <property type="match status" value="1"/>
</dbReference>
<dbReference type="PANTHER" id="PTHR34693">
    <property type="entry name" value="PROTEIN PAR32"/>
    <property type="match status" value="1"/>
</dbReference>
<organism evidence="2 3">
    <name type="scientific">Peltaster fructicola</name>
    <dbReference type="NCBI Taxonomy" id="286661"/>
    <lineage>
        <taxon>Eukaryota</taxon>
        <taxon>Fungi</taxon>
        <taxon>Dikarya</taxon>
        <taxon>Ascomycota</taxon>
        <taxon>Pezizomycotina</taxon>
        <taxon>Dothideomycetes</taxon>
        <taxon>Dothideomycetes incertae sedis</taxon>
        <taxon>Peltaster</taxon>
    </lineage>
</organism>
<reference evidence="2 3" key="1">
    <citation type="journal article" date="2016" name="Sci. Rep.">
        <title>Peltaster fructicola genome reveals evolution from an invasive phytopathogen to an ectophytic parasite.</title>
        <authorList>
            <person name="Xu C."/>
            <person name="Chen H."/>
            <person name="Gleason M.L."/>
            <person name="Xu J.R."/>
            <person name="Liu H."/>
            <person name="Zhang R."/>
            <person name="Sun G."/>
        </authorList>
    </citation>
    <scope>NUCLEOTIDE SEQUENCE [LARGE SCALE GENOMIC DNA]</scope>
    <source>
        <strain evidence="2 3">LNHT1506</strain>
    </source>
</reference>
<feature type="region of interest" description="Disordered" evidence="1">
    <location>
        <begin position="135"/>
        <end position="165"/>
    </location>
</feature>
<dbReference type="PANTHER" id="PTHR34693:SF2">
    <property type="entry name" value="DUF3602 DOMAIN-CONTAINING PROTEIN"/>
    <property type="match status" value="1"/>
</dbReference>
<dbReference type="Proteomes" id="UP000503462">
    <property type="component" value="Chromosome 1"/>
</dbReference>
<protein>
    <submittedName>
        <fullName evidence="2">Uncharacterized protein</fullName>
    </submittedName>
</protein>
<sequence length="183" mass="19570">MVILGLFAPAPSIITPAHISSSSHSLNMDRKFSIAEPHPSVPKSGAYLAGGRGGAGNYKRYNAEELTSGANATGAASRMPLNKHYPRNITIGRGGAGNNKWIAPETEQSIFQFDEEMVARRESQAPVYHIGRGGAANFVDETKPKTTRQGSNASTNSVASNDSIRRSLEGVFGRLQRGLSRQS</sequence>
<evidence type="ECO:0000256" key="1">
    <source>
        <dbReference type="SAM" id="MobiDB-lite"/>
    </source>
</evidence>
<gene>
    <name evidence="2" type="ORF">AMS68_000385</name>
</gene>
<feature type="compositionally biased region" description="Polar residues" evidence="1">
    <location>
        <begin position="147"/>
        <end position="162"/>
    </location>
</feature>
<dbReference type="InterPro" id="IPR053203">
    <property type="entry name" value="Cisplatin_resist-associated"/>
</dbReference>
<evidence type="ECO:0000313" key="3">
    <source>
        <dbReference type="Proteomes" id="UP000503462"/>
    </source>
</evidence>
<dbReference type="EMBL" id="CP051139">
    <property type="protein sequence ID" value="QIW94867.1"/>
    <property type="molecule type" value="Genomic_DNA"/>
</dbReference>